<feature type="compositionally biased region" description="Low complexity" evidence="1">
    <location>
        <begin position="205"/>
        <end position="217"/>
    </location>
</feature>
<keyword evidence="2" id="KW-0472">Membrane</keyword>
<evidence type="ECO:0000313" key="3">
    <source>
        <dbReference type="Proteomes" id="UP000261680"/>
    </source>
</evidence>
<accession>A0A8M1GIY0</accession>
<feature type="compositionally biased region" description="Acidic residues" evidence="1">
    <location>
        <begin position="141"/>
        <end position="157"/>
    </location>
</feature>
<feature type="region of interest" description="Disordered" evidence="1">
    <location>
        <begin position="170"/>
        <end position="217"/>
    </location>
</feature>
<dbReference type="KEGG" id="umr:121104738"/>
<protein>
    <submittedName>
        <fullName evidence="4">Protein tyrosine phosphatase receptor type C-associated protein-like</fullName>
    </submittedName>
</protein>
<dbReference type="RefSeq" id="XP_040494717.1">
    <property type="nucleotide sequence ID" value="XM_040638783.1"/>
</dbReference>
<keyword evidence="2" id="KW-0812">Transmembrane</keyword>
<evidence type="ECO:0000256" key="2">
    <source>
        <dbReference type="SAM" id="Phobius"/>
    </source>
</evidence>
<name>A0A8M1GIY0_URSMA</name>
<dbReference type="PANTHER" id="PTHR15312">
    <property type="entry name" value="PROTEIN TYROSINE PHOSPHATASE RECEPTOR TYPE C-ASSOCIATED PROTEIN"/>
    <property type="match status" value="1"/>
</dbReference>
<organism evidence="3 4">
    <name type="scientific">Ursus maritimus</name>
    <name type="common">Polar bear</name>
    <name type="synonym">Thalarctos maritimus</name>
    <dbReference type="NCBI Taxonomy" id="29073"/>
    <lineage>
        <taxon>Eukaryota</taxon>
        <taxon>Metazoa</taxon>
        <taxon>Chordata</taxon>
        <taxon>Craniata</taxon>
        <taxon>Vertebrata</taxon>
        <taxon>Euteleostomi</taxon>
        <taxon>Mammalia</taxon>
        <taxon>Eutheria</taxon>
        <taxon>Laurasiatheria</taxon>
        <taxon>Carnivora</taxon>
        <taxon>Caniformia</taxon>
        <taxon>Ursidae</taxon>
        <taxon>Ursus</taxon>
    </lineage>
</organism>
<evidence type="ECO:0000256" key="1">
    <source>
        <dbReference type="SAM" id="MobiDB-lite"/>
    </source>
</evidence>
<feature type="region of interest" description="Disordered" evidence="1">
    <location>
        <begin position="138"/>
        <end position="157"/>
    </location>
</feature>
<sequence>MWCSGKRGLFCLIVPILPERQLRSQSPGLTAPSPGDEPLPVSPQDLPCALGLGTLLALPGVLGSGSGAQDSAGSNSVTVVVLLLLLLLLATGLALAWRRLSRDSGGYYHPARLSAALWGRTRRLLWASPPGRWLRARAELESPDEDPERQQDEQDVEEDYHLVGGLEEAASQEEGQGCGEGPGPQHVPEPAEEARDSNIEGGLGLSAQGPAGSGGSAEALLSDLHAFAGSAAWDDSAEAAGGQGLHVTAL</sequence>
<dbReference type="Proteomes" id="UP000261680">
    <property type="component" value="Unplaced"/>
</dbReference>
<dbReference type="InterPro" id="IPR016553">
    <property type="entry name" value="PTPRCAP"/>
</dbReference>
<keyword evidence="3" id="KW-1185">Reference proteome</keyword>
<dbReference type="PANTHER" id="PTHR15312:SF1">
    <property type="entry name" value="PROTEIN TYROSINE PHOSPHATASE RECEPTOR TYPE C-ASSOCIATED PROTEIN"/>
    <property type="match status" value="1"/>
</dbReference>
<dbReference type="AlphaFoldDB" id="A0A8M1GIY0"/>
<dbReference type="GeneID" id="121104738"/>
<feature type="transmembrane region" description="Helical" evidence="2">
    <location>
        <begin position="77"/>
        <end position="97"/>
    </location>
</feature>
<gene>
    <name evidence="4" type="primary">LOC121104738</name>
</gene>
<reference evidence="4" key="1">
    <citation type="submission" date="2025-08" db="UniProtKB">
        <authorList>
            <consortium name="RefSeq"/>
        </authorList>
    </citation>
    <scope>IDENTIFICATION</scope>
    <source>
        <tissue evidence="4">Whole blood</tissue>
    </source>
</reference>
<dbReference type="OrthoDB" id="9451766at2759"/>
<dbReference type="Pfam" id="PF15713">
    <property type="entry name" value="PTPRCAP"/>
    <property type="match status" value="1"/>
</dbReference>
<keyword evidence="2" id="KW-1133">Transmembrane helix</keyword>
<proteinExistence type="predicted"/>
<evidence type="ECO:0000313" key="4">
    <source>
        <dbReference type="RefSeq" id="XP_040494717.1"/>
    </source>
</evidence>